<protein>
    <submittedName>
        <fullName evidence="2">Uncharacterized protein</fullName>
    </submittedName>
</protein>
<dbReference type="Proteomes" id="UP000569329">
    <property type="component" value="Unassembled WGS sequence"/>
</dbReference>
<dbReference type="EMBL" id="JACGWZ010000006">
    <property type="protein sequence ID" value="MBA8826808.1"/>
    <property type="molecule type" value="Genomic_DNA"/>
</dbReference>
<evidence type="ECO:0000313" key="3">
    <source>
        <dbReference type="Proteomes" id="UP000569329"/>
    </source>
</evidence>
<evidence type="ECO:0000313" key="2">
    <source>
        <dbReference type="EMBL" id="MBA8826808.1"/>
    </source>
</evidence>
<proteinExistence type="predicted"/>
<keyword evidence="3" id="KW-1185">Reference proteome</keyword>
<dbReference type="RefSeq" id="WP_182545998.1">
    <property type="nucleotide sequence ID" value="NZ_JACGWZ010000006.1"/>
</dbReference>
<feature type="region of interest" description="Disordered" evidence="1">
    <location>
        <begin position="55"/>
        <end position="79"/>
    </location>
</feature>
<name>A0A839E7F6_9PSEU</name>
<dbReference type="AlphaFoldDB" id="A0A839E7F6"/>
<organism evidence="2 3">
    <name type="scientific">Halosaccharopolyspora lacisalsi</name>
    <dbReference type="NCBI Taxonomy" id="1000566"/>
    <lineage>
        <taxon>Bacteria</taxon>
        <taxon>Bacillati</taxon>
        <taxon>Actinomycetota</taxon>
        <taxon>Actinomycetes</taxon>
        <taxon>Pseudonocardiales</taxon>
        <taxon>Pseudonocardiaceae</taxon>
        <taxon>Halosaccharopolyspora</taxon>
    </lineage>
</organism>
<reference evidence="2 3" key="1">
    <citation type="submission" date="2020-07" db="EMBL/GenBank/DDBJ databases">
        <title>Sequencing the genomes of 1000 actinobacteria strains.</title>
        <authorList>
            <person name="Klenk H.-P."/>
        </authorList>
    </citation>
    <scope>NUCLEOTIDE SEQUENCE [LARGE SCALE GENOMIC DNA]</scope>
    <source>
        <strain evidence="2 3">DSM 45975</strain>
    </source>
</reference>
<comment type="caution">
    <text evidence="2">The sequence shown here is derived from an EMBL/GenBank/DDBJ whole genome shotgun (WGS) entry which is preliminary data.</text>
</comment>
<accession>A0A839E7F6</accession>
<evidence type="ECO:0000256" key="1">
    <source>
        <dbReference type="SAM" id="MobiDB-lite"/>
    </source>
</evidence>
<gene>
    <name evidence="2" type="ORF">FHX42_004187</name>
</gene>
<sequence length="79" mass="8339">MELKVGEGARSTALSRVPRAGRLVSRSDQDVNSPGLLHAVEGETALCGAELSEVRDEPWDPNTPRACPSCIARTPAGPE</sequence>